<organism evidence="2 3">
    <name type="scientific">Herbiconiux moechotypicola</name>
    <dbReference type="NCBI Taxonomy" id="637393"/>
    <lineage>
        <taxon>Bacteria</taxon>
        <taxon>Bacillati</taxon>
        <taxon>Actinomycetota</taxon>
        <taxon>Actinomycetes</taxon>
        <taxon>Micrococcales</taxon>
        <taxon>Microbacteriaceae</taxon>
        <taxon>Herbiconiux</taxon>
    </lineage>
</organism>
<dbReference type="InterPro" id="IPR041657">
    <property type="entry name" value="HTH_17"/>
</dbReference>
<sequence length="175" mass="19417">MSTPIDAQRGARKAQTYLPEAEAREEILDFAELMRELELFLTKNSSKAALVDPQGAARPIPDEIFRILDQVTNALAAGQGITIVPQGMTMTTQQAADFLGISRPTLVRLLEAGDIAYDKPGRHRRVRLEDLVAYQSSFRAERRAALRELQRDSLGAKVQVGNPAVVKRLEEFDAE</sequence>
<keyword evidence="3" id="KW-1185">Reference proteome</keyword>
<feature type="domain" description="Helix-turn-helix" evidence="1">
    <location>
        <begin position="90"/>
        <end position="136"/>
    </location>
</feature>
<evidence type="ECO:0000313" key="3">
    <source>
        <dbReference type="Proteomes" id="UP001500929"/>
    </source>
</evidence>
<accession>A0ABN3DAE3</accession>
<dbReference type="EMBL" id="BAAAQY010000002">
    <property type="protein sequence ID" value="GAA2225572.1"/>
    <property type="molecule type" value="Genomic_DNA"/>
</dbReference>
<dbReference type="RefSeq" id="WP_259478384.1">
    <property type="nucleotide sequence ID" value="NZ_BAAAQY010000002.1"/>
</dbReference>
<evidence type="ECO:0000313" key="2">
    <source>
        <dbReference type="EMBL" id="GAA2225572.1"/>
    </source>
</evidence>
<dbReference type="InterPro" id="IPR009061">
    <property type="entry name" value="DNA-bd_dom_put_sf"/>
</dbReference>
<dbReference type="SUPFAM" id="SSF46955">
    <property type="entry name" value="Putative DNA-binding domain"/>
    <property type="match status" value="1"/>
</dbReference>
<proteinExistence type="predicted"/>
<dbReference type="Pfam" id="PF12728">
    <property type="entry name" value="HTH_17"/>
    <property type="match status" value="1"/>
</dbReference>
<name>A0ABN3DAE3_9MICO</name>
<dbReference type="InterPro" id="IPR010093">
    <property type="entry name" value="SinI_DNA-bd"/>
</dbReference>
<evidence type="ECO:0000259" key="1">
    <source>
        <dbReference type="Pfam" id="PF12728"/>
    </source>
</evidence>
<comment type="caution">
    <text evidence="2">The sequence shown here is derived from an EMBL/GenBank/DDBJ whole genome shotgun (WGS) entry which is preliminary data.</text>
</comment>
<dbReference type="NCBIfam" id="TIGR01764">
    <property type="entry name" value="excise"/>
    <property type="match status" value="1"/>
</dbReference>
<dbReference type="Proteomes" id="UP001500929">
    <property type="component" value="Unassembled WGS sequence"/>
</dbReference>
<protein>
    <recommendedName>
        <fullName evidence="1">Helix-turn-helix domain-containing protein</fullName>
    </recommendedName>
</protein>
<gene>
    <name evidence="2" type="ORF">GCM10009851_06700</name>
</gene>
<reference evidence="2 3" key="1">
    <citation type="journal article" date="2019" name="Int. J. Syst. Evol. Microbiol.">
        <title>The Global Catalogue of Microorganisms (GCM) 10K type strain sequencing project: providing services to taxonomists for standard genome sequencing and annotation.</title>
        <authorList>
            <consortium name="The Broad Institute Genomics Platform"/>
            <consortium name="The Broad Institute Genome Sequencing Center for Infectious Disease"/>
            <person name="Wu L."/>
            <person name="Ma J."/>
        </authorList>
    </citation>
    <scope>NUCLEOTIDE SEQUENCE [LARGE SCALE GENOMIC DNA]</scope>
    <source>
        <strain evidence="2 3">JCM 16117</strain>
    </source>
</reference>